<dbReference type="AlphaFoldDB" id="A0A2X2C9Z4"/>
<dbReference type="RefSeq" id="WP_112297649.1">
    <property type="nucleotide sequence ID" value="NZ_UAUF01000010.1"/>
</dbReference>
<name>A0A2X2C9Z4_PSELU</name>
<evidence type="ECO:0000313" key="2">
    <source>
        <dbReference type="Proteomes" id="UP000250443"/>
    </source>
</evidence>
<evidence type="ECO:0000313" key="1">
    <source>
        <dbReference type="EMBL" id="SPZ04947.1"/>
    </source>
</evidence>
<dbReference type="EMBL" id="UAUF01000010">
    <property type="protein sequence ID" value="SPZ04947.1"/>
    <property type="molecule type" value="Genomic_DNA"/>
</dbReference>
<protein>
    <submittedName>
        <fullName evidence="1">Uncharacterized protein</fullName>
    </submittedName>
</protein>
<gene>
    <name evidence="1" type="ORF">NCTC11842_01467</name>
</gene>
<accession>A0A2X2C9Z4</accession>
<sequence length="267" mass="29990">MPKLTKHVFIEKTEDGHKQQFESDIYVSTDGEFSCTVPDYLVPALVAVGKRHKNPGQSRCTNKLKVNHRAYAASKADLISYVNEAHKDFYKAEVVTDILICYDWFADVNYFVRPDGTICENGNAPGAGHGSGGGWAESKKRNASYMEHGQLNHFSVGVFAAVYKRKCFRRPSGETIKFERVFSESDIAPEMEWSRRLVGFCGLSQPRDPMNMASLPLNEGAARFFFDSMLAMCEIGRRFQYFFSNKERVEAAINGNGISLLDKPIVA</sequence>
<reference evidence="1 2" key="1">
    <citation type="submission" date="2018-06" db="EMBL/GenBank/DDBJ databases">
        <authorList>
            <consortium name="Pathogen Informatics"/>
            <person name="Doyle S."/>
        </authorList>
    </citation>
    <scope>NUCLEOTIDE SEQUENCE [LARGE SCALE GENOMIC DNA]</scope>
    <source>
        <strain evidence="1 2">NCTC11842</strain>
    </source>
</reference>
<organism evidence="1 2">
    <name type="scientific">Pseudomonas luteola</name>
    <dbReference type="NCBI Taxonomy" id="47886"/>
    <lineage>
        <taxon>Bacteria</taxon>
        <taxon>Pseudomonadati</taxon>
        <taxon>Pseudomonadota</taxon>
        <taxon>Gammaproteobacteria</taxon>
        <taxon>Pseudomonadales</taxon>
        <taxon>Pseudomonadaceae</taxon>
        <taxon>Pseudomonas</taxon>
    </lineage>
</organism>
<dbReference type="Proteomes" id="UP000250443">
    <property type="component" value="Unassembled WGS sequence"/>
</dbReference>
<proteinExistence type="predicted"/>